<evidence type="ECO:0008006" key="4">
    <source>
        <dbReference type="Google" id="ProtNLM"/>
    </source>
</evidence>
<organism evidence="2 3">
    <name type="scientific">Molorchus minor</name>
    <dbReference type="NCBI Taxonomy" id="1323400"/>
    <lineage>
        <taxon>Eukaryota</taxon>
        <taxon>Metazoa</taxon>
        <taxon>Ecdysozoa</taxon>
        <taxon>Arthropoda</taxon>
        <taxon>Hexapoda</taxon>
        <taxon>Insecta</taxon>
        <taxon>Pterygota</taxon>
        <taxon>Neoptera</taxon>
        <taxon>Endopterygota</taxon>
        <taxon>Coleoptera</taxon>
        <taxon>Polyphaga</taxon>
        <taxon>Cucujiformia</taxon>
        <taxon>Chrysomeloidea</taxon>
        <taxon>Cerambycidae</taxon>
        <taxon>Lamiinae</taxon>
        <taxon>Monochamini</taxon>
        <taxon>Molorchus</taxon>
    </lineage>
</organism>
<comment type="caution">
    <text evidence="2">The sequence shown here is derived from an EMBL/GenBank/DDBJ whole genome shotgun (WGS) entry which is preliminary data.</text>
</comment>
<accession>A0ABQ9JN65</accession>
<dbReference type="EMBL" id="JAPWTJ010000350">
    <property type="protein sequence ID" value="KAJ8979331.1"/>
    <property type="molecule type" value="Genomic_DNA"/>
</dbReference>
<protein>
    <recommendedName>
        <fullName evidence="4">C2H2-type domain-containing protein</fullName>
    </recommendedName>
</protein>
<dbReference type="Proteomes" id="UP001162164">
    <property type="component" value="Unassembled WGS sequence"/>
</dbReference>
<keyword evidence="3" id="KW-1185">Reference proteome</keyword>
<reference evidence="2" key="1">
    <citation type="journal article" date="2023" name="Insect Mol. Biol.">
        <title>Genome sequencing provides insights into the evolution of gene families encoding plant cell wall-degrading enzymes in longhorned beetles.</title>
        <authorList>
            <person name="Shin N.R."/>
            <person name="Okamura Y."/>
            <person name="Kirsch R."/>
            <person name="Pauchet Y."/>
        </authorList>
    </citation>
    <scope>NUCLEOTIDE SEQUENCE</scope>
    <source>
        <strain evidence="2">MMC_N1</strain>
    </source>
</reference>
<name>A0ABQ9JN65_9CUCU</name>
<evidence type="ECO:0000256" key="1">
    <source>
        <dbReference type="SAM" id="MobiDB-lite"/>
    </source>
</evidence>
<proteinExistence type="predicted"/>
<evidence type="ECO:0000313" key="2">
    <source>
        <dbReference type="EMBL" id="KAJ8979331.1"/>
    </source>
</evidence>
<feature type="region of interest" description="Disordered" evidence="1">
    <location>
        <begin position="133"/>
        <end position="163"/>
    </location>
</feature>
<sequence>MNSVRCGICRQQLPTLKILISHYLTAHSKLQIIKEFLRISVLKSTPNLLRHSCKNKTKKSLKRARKAVNKEVKTETLYLNGDIHILCSQNDIIIGDSKGVDAEFSFDENSTENSCYYAPLTDNNGNIIPKKKMKPNGNLKFKESKEWRSPSTSSEDGNHNLEVIRRRIKRKKRIIREEKALSDKYNEAKRPTVFGRK</sequence>
<evidence type="ECO:0000313" key="3">
    <source>
        <dbReference type="Proteomes" id="UP001162164"/>
    </source>
</evidence>
<gene>
    <name evidence="2" type="ORF">NQ317_006945</name>
</gene>